<name>A0A3B0YSI0_9ZZZZ</name>
<evidence type="ECO:0000256" key="1">
    <source>
        <dbReference type="SAM" id="Phobius"/>
    </source>
</evidence>
<sequence length="100" mass="10631">MLIDVGSRIGNVHNEYKADGDWERELFIESSNFAVSAMAGGFVVKAGAPALMFLTVATPVGWVGLIVVAAAASMGMNYVVKEEGGGVHDSIMKWPNTLCR</sequence>
<proteinExistence type="predicted"/>
<accession>A0A3B0YSI0</accession>
<feature type="transmembrane region" description="Helical" evidence="1">
    <location>
        <begin position="60"/>
        <end position="80"/>
    </location>
</feature>
<reference evidence="2" key="1">
    <citation type="submission" date="2018-06" db="EMBL/GenBank/DDBJ databases">
        <authorList>
            <person name="Zhirakovskaya E."/>
        </authorList>
    </citation>
    <scope>NUCLEOTIDE SEQUENCE</scope>
</reference>
<organism evidence="2">
    <name type="scientific">hydrothermal vent metagenome</name>
    <dbReference type="NCBI Taxonomy" id="652676"/>
    <lineage>
        <taxon>unclassified sequences</taxon>
        <taxon>metagenomes</taxon>
        <taxon>ecological metagenomes</taxon>
    </lineage>
</organism>
<keyword evidence="1" id="KW-0472">Membrane</keyword>
<evidence type="ECO:0000313" key="2">
    <source>
        <dbReference type="EMBL" id="VAW83828.1"/>
    </source>
</evidence>
<keyword evidence="1" id="KW-1133">Transmembrane helix</keyword>
<keyword evidence="1" id="KW-0812">Transmembrane</keyword>
<gene>
    <name evidence="2" type="ORF">MNBD_GAMMA18-1171</name>
</gene>
<dbReference type="AlphaFoldDB" id="A0A3B0YSI0"/>
<protein>
    <submittedName>
        <fullName evidence="2">Uncharacterized protein</fullName>
    </submittedName>
</protein>
<dbReference type="EMBL" id="UOFP01000007">
    <property type="protein sequence ID" value="VAW83828.1"/>
    <property type="molecule type" value="Genomic_DNA"/>
</dbReference>